<dbReference type="OrthoDB" id="8537001at2"/>
<keyword evidence="3" id="KW-1185">Reference proteome</keyword>
<dbReference type="Proteomes" id="UP000389128">
    <property type="component" value="Unassembled WGS sequence"/>
</dbReference>
<comment type="caution">
    <text evidence="2">The sequence shown here is derived from an EMBL/GenBank/DDBJ whole genome shotgun (WGS) entry which is preliminary data.</text>
</comment>
<feature type="transmembrane region" description="Helical" evidence="1">
    <location>
        <begin position="64"/>
        <end position="89"/>
    </location>
</feature>
<dbReference type="EMBL" id="SDKK01000003">
    <property type="protein sequence ID" value="TYC61160.1"/>
    <property type="molecule type" value="Genomic_DNA"/>
</dbReference>
<sequence length="110" mass="12110">MNWLQRLPGSRKEIPGFEWRLLRKLPLITLVGTLLPALYALNARVFDGGLSDAVVLKAVQSADIVAIATVVLHWTVVFTLAIGCVIVMVMKGHGYIADAYPLQEREAPLE</sequence>
<gene>
    <name evidence="2" type="ORF">ETQ85_03635</name>
</gene>
<proteinExistence type="predicted"/>
<accession>A0A6C2D3Y7</accession>
<organism evidence="2 3">
    <name type="scientific">Zoogloea oleivorans</name>
    <dbReference type="NCBI Taxonomy" id="1552750"/>
    <lineage>
        <taxon>Bacteria</taxon>
        <taxon>Pseudomonadati</taxon>
        <taxon>Pseudomonadota</taxon>
        <taxon>Betaproteobacteria</taxon>
        <taxon>Rhodocyclales</taxon>
        <taxon>Zoogloeaceae</taxon>
        <taxon>Zoogloea</taxon>
    </lineage>
</organism>
<feature type="transmembrane region" description="Helical" evidence="1">
    <location>
        <begin position="21"/>
        <end position="41"/>
    </location>
</feature>
<protein>
    <submittedName>
        <fullName evidence="2">Uncharacterized protein</fullName>
    </submittedName>
</protein>
<dbReference type="AlphaFoldDB" id="A0A6C2D3Y7"/>
<keyword evidence="1" id="KW-0812">Transmembrane</keyword>
<reference evidence="2 3" key="1">
    <citation type="submission" date="2019-01" db="EMBL/GenBank/DDBJ databases">
        <title>Zoogloea oleivorans genome sequencing and assembly.</title>
        <authorList>
            <person name="Tancsics A."/>
            <person name="Farkas M."/>
            <person name="Kriszt B."/>
            <person name="Maroti G."/>
            <person name="Horvath B."/>
        </authorList>
    </citation>
    <scope>NUCLEOTIDE SEQUENCE [LARGE SCALE GENOMIC DNA]</scope>
    <source>
        <strain evidence="2 3">Buc</strain>
    </source>
</reference>
<name>A0A6C2D3Y7_9RHOO</name>
<evidence type="ECO:0000313" key="2">
    <source>
        <dbReference type="EMBL" id="TYC61160.1"/>
    </source>
</evidence>
<evidence type="ECO:0000256" key="1">
    <source>
        <dbReference type="SAM" id="Phobius"/>
    </source>
</evidence>
<keyword evidence="1" id="KW-0472">Membrane</keyword>
<evidence type="ECO:0000313" key="3">
    <source>
        <dbReference type="Proteomes" id="UP000389128"/>
    </source>
</evidence>
<dbReference type="RefSeq" id="WP_148577694.1">
    <property type="nucleotide sequence ID" value="NZ_SDKK01000003.1"/>
</dbReference>
<keyword evidence="1" id="KW-1133">Transmembrane helix</keyword>